<dbReference type="AlphaFoldDB" id="A0AAW3JW25"/>
<proteinExistence type="predicted"/>
<dbReference type="InterPro" id="IPR011397">
    <property type="entry name" value="YhfC"/>
</dbReference>
<dbReference type="Proteomes" id="UP000050833">
    <property type="component" value="Unassembled WGS sequence"/>
</dbReference>
<gene>
    <name evidence="2" type="ORF">APZ18_04495</name>
</gene>
<evidence type="ECO:0000256" key="1">
    <source>
        <dbReference type="SAM" id="Phobius"/>
    </source>
</evidence>
<evidence type="ECO:0000313" key="3">
    <source>
        <dbReference type="Proteomes" id="UP000050833"/>
    </source>
</evidence>
<protein>
    <recommendedName>
        <fullName evidence="4">YhfC family intramembrane metalloprotease</fullName>
    </recommendedName>
</protein>
<feature type="transmembrane region" description="Helical" evidence="1">
    <location>
        <begin position="40"/>
        <end position="60"/>
    </location>
</feature>
<sequence length="282" mass="31310">MISSGMVNLIMQMAVLGFVIPFVFILAWKVRTKKSIVPSFVGMGVFLLFTFCFESVPNMIFLHTKNPISEFITGNAIAYALYVSLMAAVFEEAGRFVAFKFFLTKHTDDNETAISYGLGHGGIECIIALGITQLQYYAYAQLINQNKIDTVINTLPDKASKTAMTELINAIKDMTLSESLLAGGQRFFIMFLQVALSVLVFKAVREVNNNRYIAIAIVLHTLGNIPAALYQRDVCPRLGSELFSIAYSIVVCIFAYNVYKSLPKKKTVSKEKDFDIAGKKLG</sequence>
<feature type="transmembrane region" description="Helical" evidence="1">
    <location>
        <begin position="211"/>
        <end position="230"/>
    </location>
</feature>
<dbReference type="Pfam" id="PF10086">
    <property type="entry name" value="YhfC"/>
    <property type="match status" value="1"/>
</dbReference>
<evidence type="ECO:0000313" key="2">
    <source>
        <dbReference type="EMBL" id="KQC86451.1"/>
    </source>
</evidence>
<comment type="caution">
    <text evidence="2">The sequence shown here is derived from an EMBL/GenBank/DDBJ whole genome shotgun (WGS) entry which is preliminary data.</text>
</comment>
<reference evidence="2 3" key="1">
    <citation type="submission" date="2015-10" db="EMBL/GenBank/DDBJ databases">
        <title>Butyribacter intestini gen. nov., sp. nov., a butyric acid-producing bacterium of the family Lachnospiraceae isolated from the human faeces.</title>
        <authorList>
            <person name="Zou Y."/>
            <person name="Xue W."/>
            <person name="Luo G."/>
            <person name="Lv M."/>
        </authorList>
    </citation>
    <scope>NUCLEOTIDE SEQUENCE [LARGE SCALE GENOMIC DNA]</scope>
    <source>
        <strain evidence="2 3">TF01-11</strain>
    </source>
</reference>
<keyword evidence="3" id="KW-1185">Reference proteome</keyword>
<keyword evidence="1" id="KW-0472">Membrane</keyword>
<feature type="transmembrane region" description="Helical" evidence="1">
    <location>
        <begin position="72"/>
        <end position="90"/>
    </location>
</feature>
<keyword evidence="1" id="KW-0812">Transmembrane</keyword>
<name>A0AAW3JW25_9FIRM</name>
<feature type="transmembrane region" description="Helical" evidence="1">
    <location>
        <begin position="187"/>
        <end position="205"/>
    </location>
</feature>
<dbReference type="EMBL" id="LLKB01000001">
    <property type="protein sequence ID" value="KQC86451.1"/>
    <property type="molecule type" value="Genomic_DNA"/>
</dbReference>
<feature type="transmembrane region" description="Helical" evidence="1">
    <location>
        <begin position="242"/>
        <end position="259"/>
    </location>
</feature>
<organism evidence="2 3">
    <name type="scientific">Butyribacter intestini</name>
    <dbReference type="NCBI Taxonomy" id="1703332"/>
    <lineage>
        <taxon>Bacteria</taxon>
        <taxon>Bacillati</taxon>
        <taxon>Bacillota</taxon>
        <taxon>Clostridia</taxon>
        <taxon>Lachnospirales</taxon>
        <taxon>Lachnospiraceae</taxon>
        <taxon>Butyribacter</taxon>
    </lineage>
</organism>
<accession>A0AAW3JW25</accession>
<feature type="transmembrane region" description="Helical" evidence="1">
    <location>
        <begin position="6"/>
        <end position="28"/>
    </location>
</feature>
<dbReference type="PIRSF" id="PIRSF033101">
    <property type="entry name" value="UCP033101"/>
    <property type="match status" value="1"/>
</dbReference>
<evidence type="ECO:0008006" key="4">
    <source>
        <dbReference type="Google" id="ProtNLM"/>
    </source>
</evidence>
<dbReference type="RefSeq" id="WP_022015395.1">
    <property type="nucleotide sequence ID" value="NZ_DBGBRS010000150.1"/>
</dbReference>
<keyword evidence="1" id="KW-1133">Transmembrane helix</keyword>